<dbReference type="eggNOG" id="KOG2062">
    <property type="taxonomic scope" value="Eukaryota"/>
</dbReference>
<dbReference type="AlphaFoldDB" id="D8RKS4"/>
<evidence type="ECO:0000256" key="1">
    <source>
        <dbReference type="ARBA" id="ARBA00022737"/>
    </source>
</evidence>
<dbReference type="InParanoid" id="D8RKS4"/>
<evidence type="ECO:0000256" key="2">
    <source>
        <dbReference type="SAM" id="MobiDB-lite"/>
    </source>
</evidence>
<dbReference type="PANTHER" id="PTHR10943">
    <property type="entry name" value="26S PROTEASOME NON-ATPASE REGULATORY SUBUNIT"/>
    <property type="match status" value="1"/>
</dbReference>
<name>D8RKS4_SELML</name>
<keyword evidence="3" id="KW-0812">Transmembrane</keyword>
<keyword evidence="3" id="KW-0472">Membrane</keyword>
<feature type="region of interest" description="Disordered" evidence="2">
    <location>
        <begin position="122"/>
        <end position="143"/>
    </location>
</feature>
<organism evidence="5">
    <name type="scientific">Selaginella moellendorffii</name>
    <name type="common">Spikemoss</name>
    <dbReference type="NCBI Taxonomy" id="88036"/>
    <lineage>
        <taxon>Eukaryota</taxon>
        <taxon>Viridiplantae</taxon>
        <taxon>Streptophyta</taxon>
        <taxon>Embryophyta</taxon>
        <taxon>Tracheophyta</taxon>
        <taxon>Lycopodiopsida</taxon>
        <taxon>Selaginellales</taxon>
        <taxon>Selaginellaceae</taxon>
        <taxon>Selaginella</taxon>
    </lineage>
</organism>
<evidence type="ECO:0000313" key="5">
    <source>
        <dbReference type="Proteomes" id="UP000001514"/>
    </source>
</evidence>
<dbReference type="Proteomes" id="UP000001514">
    <property type="component" value="Unassembled WGS sequence"/>
</dbReference>
<keyword evidence="1" id="KW-0677">Repeat</keyword>
<keyword evidence="5" id="KW-1185">Reference proteome</keyword>
<keyword evidence="3" id="KW-1133">Transmembrane helix</keyword>
<protein>
    <submittedName>
        <fullName evidence="4">Uncharacterized protein</fullName>
    </submittedName>
</protein>
<feature type="transmembrane region" description="Helical" evidence="3">
    <location>
        <begin position="167"/>
        <end position="186"/>
    </location>
</feature>
<accession>D8RKS4</accession>
<dbReference type="STRING" id="88036.D8RKS4"/>
<evidence type="ECO:0000313" key="4">
    <source>
        <dbReference type="EMBL" id="EFJ27495.1"/>
    </source>
</evidence>
<dbReference type="EMBL" id="GL377582">
    <property type="protein sequence ID" value="EFJ27495.1"/>
    <property type="molecule type" value="Genomic_DNA"/>
</dbReference>
<evidence type="ECO:0000256" key="3">
    <source>
        <dbReference type="SAM" id="Phobius"/>
    </source>
</evidence>
<dbReference type="InterPro" id="IPR011989">
    <property type="entry name" value="ARM-like"/>
</dbReference>
<dbReference type="Gramene" id="EFJ27495">
    <property type="protein sequence ID" value="EFJ27495"/>
    <property type="gene ID" value="SELMODRAFT_412321"/>
</dbReference>
<dbReference type="GO" id="GO:0034515">
    <property type="term" value="C:proteasome storage granule"/>
    <property type="evidence" value="ECO:0000318"/>
    <property type="project" value="GO_Central"/>
</dbReference>
<dbReference type="Gene3D" id="1.25.10.10">
    <property type="entry name" value="Leucine-rich Repeat Variant"/>
    <property type="match status" value="1"/>
</dbReference>
<dbReference type="PANTHER" id="PTHR10943:SF2">
    <property type="entry name" value="26S PROTEASOME NON-ATPASE REGULATORY SUBUNIT 1"/>
    <property type="match status" value="1"/>
</dbReference>
<dbReference type="HOGENOM" id="CLU_525212_0_0_1"/>
<proteinExistence type="predicted"/>
<gene>
    <name evidence="4" type="ORF">SELMODRAFT_412321</name>
</gene>
<dbReference type="GO" id="GO:0043161">
    <property type="term" value="P:proteasome-mediated ubiquitin-dependent protein catabolic process"/>
    <property type="evidence" value="ECO:0000318"/>
    <property type="project" value="GO_Central"/>
</dbReference>
<dbReference type="GO" id="GO:0005634">
    <property type="term" value="C:nucleus"/>
    <property type="evidence" value="ECO:0000318"/>
    <property type="project" value="GO_Central"/>
</dbReference>
<dbReference type="GO" id="GO:0008540">
    <property type="term" value="C:proteasome regulatory particle, base subcomplex"/>
    <property type="evidence" value="ECO:0000318"/>
    <property type="project" value="GO_Central"/>
</dbReference>
<reference evidence="4 5" key="1">
    <citation type="journal article" date="2011" name="Science">
        <title>The Selaginella genome identifies genetic changes associated with the evolution of vascular plants.</title>
        <authorList>
            <person name="Banks J.A."/>
            <person name="Nishiyama T."/>
            <person name="Hasebe M."/>
            <person name="Bowman J.L."/>
            <person name="Gribskov M."/>
            <person name="dePamphilis C."/>
            <person name="Albert V.A."/>
            <person name="Aono N."/>
            <person name="Aoyama T."/>
            <person name="Ambrose B.A."/>
            <person name="Ashton N.W."/>
            <person name="Axtell M.J."/>
            <person name="Barker E."/>
            <person name="Barker M.S."/>
            <person name="Bennetzen J.L."/>
            <person name="Bonawitz N.D."/>
            <person name="Chapple C."/>
            <person name="Cheng C."/>
            <person name="Correa L.G."/>
            <person name="Dacre M."/>
            <person name="DeBarry J."/>
            <person name="Dreyer I."/>
            <person name="Elias M."/>
            <person name="Engstrom E.M."/>
            <person name="Estelle M."/>
            <person name="Feng L."/>
            <person name="Finet C."/>
            <person name="Floyd S.K."/>
            <person name="Frommer W.B."/>
            <person name="Fujita T."/>
            <person name="Gramzow L."/>
            <person name="Gutensohn M."/>
            <person name="Harholt J."/>
            <person name="Hattori M."/>
            <person name="Heyl A."/>
            <person name="Hirai T."/>
            <person name="Hiwatashi Y."/>
            <person name="Ishikawa M."/>
            <person name="Iwata M."/>
            <person name="Karol K.G."/>
            <person name="Koehler B."/>
            <person name="Kolukisaoglu U."/>
            <person name="Kubo M."/>
            <person name="Kurata T."/>
            <person name="Lalonde S."/>
            <person name="Li K."/>
            <person name="Li Y."/>
            <person name="Litt A."/>
            <person name="Lyons E."/>
            <person name="Manning G."/>
            <person name="Maruyama T."/>
            <person name="Michael T.P."/>
            <person name="Mikami K."/>
            <person name="Miyazaki S."/>
            <person name="Morinaga S."/>
            <person name="Murata T."/>
            <person name="Mueller-Roeber B."/>
            <person name="Nelson D.R."/>
            <person name="Obara M."/>
            <person name="Oguri Y."/>
            <person name="Olmstead R.G."/>
            <person name="Onodera N."/>
            <person name="Petersen B.L."/>
            <person name="Pils B."/>
            <person name="Prigge M."/>
            <person name="Rensing S.A."/>
            <person name="Riano-Pachon D.M."/>
            <person name="Roberts A.W."/>
            <person name="Sato Y."/>
            <person name="Scheller H.V."/>
            <person name="Schulz B."/>
            <person name="Schulz C."/>
            <person name="Shakirov E.V."/>
            <person name="Shibagaki N."/>
            <person name="Shinohara N."/>
            <person name="Shippen D.E."/>
            <person name="Soerensen I."/>
            <person name="Sotooka R."/>
            <person name="Sugimoto N."/>
            <person name="Sugita M."/>
            <person name="Sumikawa N."/>
            <person name="Tanurdzic M."/>
            <person name="Theissen G."/>
            <person name="Ulvskov P."/>
            <person name="Wakazuki S."/>
            <person name="Weng J.K."/>
            <person name="Willats W.W."/>
            <person name="Wipf D."/>
            <person name="Wolf P.G."/>
            <person name="Yang L."/>
            <person name="Zimmer A.D."/>
            <person name="Zhu Q."/>
            <person name="Mitros T."/>
            <person name="Hellsten U."/>
            <person name="Loque D."/>
            <person name="Otillar R."/>
            <person name="Salamov A."/>
            <person name="Schmutz J."/>
            <person name="Shapiro H."/>
            <person name="Lindquist E."/>
            <person name="Lucas S."/>
            <person name="Rokhsar D."/>
            <person name="Grigoriev I.V."/>
        </authorList>
    </citation>
    <scope>NUCLEOTIDE SEQUENCE [LARGE SCALE GENOMIC DNA]</scope>
</reference>
<dbReference type="KEGG" id="smo:SELMODRAFT_412321"/>
<sequence length="519" mass="58320">MTRDRDPILRYGGMYALALEYRGTSNNSAIRRLLHFAVSDASDDVRRALILLRLQKSFPFCRSHTTLTFVMARGNLLCWNRVKRGLEPGAGDFVRQLVALMQATGASPCCFQVRMPKVDIVSDAKPPAPSRQQRKTQTRSELPAVAPAPHVRSSFYSRASGGLGQKMAVYLLIITVTICMLAVLAGRMKKLRAKFNRIHEIWAEWNQHLYLECHHPTPESLIWSYFPSKFNQQQTWMIKLLLVVALAALVAASSGSSGSTSEVEYEEDLMLERDVALGFITIALLLPHRRKPFQKGDALIGSIRGKSTVKKDYTIPAGAVFYVLNANEDEKLEIFGLLDTSSGFDATTAMIIKLISERALSERARLHNGVSWTACMPKRLMEKLEEKVHIDGSRLTACMLKRLMEKLEEKGWHQLHLQDNHNHKKNAVNQQKSQGLDGFADKVEESAADQDDGQWNFASWDTVIQTDAGGKPSRDAQEGFGLPFAHSRDLVILAENVRTSCHQRVFIEHPRAPWRGSKI</sequence>